<comment type="caution">
    <text evidence="1">The sequence shown here is derived from an EMBL/GenBank/DDBJ whole genome shotgun (WGS) entry which is preliminary data.</text>
</comment>
<dbReference type="EMBL" id="JAHKPD010000007">
    <property type="protein sequence ID" value="MBU2949513.1"/>
    <property type="molecule type" value="Genomic_DNA"/>
</dbReference>
<keyword evidence="2" id="KW-1185">Reference proteome</keyword>
<sequence length="172" mass="19449">MKFSIIILFAFLFVACAPVKVRYDYDKTTKFSNYKTYQYFADMQTGLSEFDTNRLLNAIDLKMKTLGYRVTESPDFYIDIKSKAYQNPRQSSIGVGLGGGGRNVGGGVSVGIPIGESEVNCMLTIDFVDQGKNQLFWQAISDFKFNSNQTPDQKEKKFKIVIEDVLSQYPPK</sequence>
<dbReference type="Proteomes" id="UP001647509">
    <property type="component" value="Unassembled WGS sequence"/>
</dbReference>
<reference evidence="1" key="1">
    <citation type="submission" date="2021-05" db="EMBL/GenBank/DDBJ databases">
        <title>Draft genomes of bacteria isolated from model marine particles.</title>
        <authorList>
            <person name="Datta M.S."/>
            <person name="Schwartzman J.A."/>
            <person name="Enke T.N."/>
            <person name="Saavedra J."/>
            <person name="Cermak N."/>
            <person name="Cordero O.X."/>
        </authorList>
    </citation>
    <scope>NUCLEOTIDE SEQUENCE</scope>
    <source>
        <strain evidence="1">I2M19</strain>
    </source>
</reference>
<evidence type="ECO:0000313" key="2">
    <source>
        <dbReference type="Proteomes" id="UP001647509"/>
    </source>
</evidence>
<protein>
    <submittedName>
        <fullName evidence="1">DUF4136 domain-containing protein</fullName>
    </submittedName>
</protein>
<proteinExistence type="predicted"/>
<organism evidence="1 2">
    <name type="scientific">Pseudotamlana agarivorans</name>
    <dbReference type="NCBI Taxonomy" id="481183"/>
    <lineage>
        <taxon>Bacteria</taxon>
        <taxon>Pseudomonadati</taxon>
        <taxon>Bacteroidota</taxon>
        <taxon>Flavobacteriia</taxon>
        <taxon>Flavobacteriales</taxon>
        <taxon>Flavobacteriaceae</taxon>
        <taxon>Pseudotamlana</taxon>
    </lineage>
</organism>
<evidence type="ECO:0000313" key="1">
    <source>
        <dbReference type="EMBL" id="MBU2949513.1"/>
    </source>
</evidence>
<accession>A0ACC5U5C0</accession>
<name>A0ACC5U5C0_9FLAO</name>
<gene>
    <name evidence="1" type="ORF">KO493_02245</name>
</gene>